<evidence type="ECO:0000313" key="3">
    <source>
        <dbReference type="Proteomes" id="UP001208570"/>
    </source>
</evidence>
<dbReference type="EMBL" id="JAODUP010000682">
    <property type="protein sequence ID" value="KAK2145423.1"/>
    <property type="molecule type" value="Genomic_DNA"/>
</dbReference>
<keyword evidence="1" id="KW-0472">Membrane</keyword>
<name>A0AAD9J3I4_9ANNE</name>
<feature type="transmembrane region" description="Helical" evidence="1">
    <location>
        <begin position="40"/>
        <end position="61"/>
    </location>
</feature>
<protein>
    <submittedName>
        <fullName evidence="2">Uncharacterized protein</fullName>
    </submittedName>
</protein>
<comment type="caution">
    <text evidence="2">The sequence shown here is derived from an EMBL/GenBank/DDBJ whole genome shotgun (WGS) entry which is preliminary data.</text>
</comment>
<dbReference type="Proteomes" id="UP001208570">
    <property type="component" value="Unassembled WGS sequence"/>
</dbReference>
<proteinExistence type="predicted"/>
<keyword evidence="1" id="KW-0812">Transmembrane</keyword>
<keyword evidence="1" id="KW-1133">Transmembrane helix</keyword>
<sequence length="117" mass="13355">MDEYIQEMTPSGSGKKASVNTDSVEVMLLDDDKIDAEGHMLLSCLVMWCCNICFGLMAFFVANSSRHKSYEKMRRLIKISRYLNVVGVLVTCIILSVFLALYFTHNLGNYLPYKRVE</sequence>
<gene>
    <name evidence="2" type="ORF">LSH36_682g00032</name>
</gene>
<keyword evidence="3" id="KW-1185">Reference proteome</keyword>
<dbReference type="AlphaFoldDB" id="A0AAD9J3I4"/>
<organism evidence="2 3">
    <name type="scientific">Paralvinella palmiformis</name>
    <dbReference type="NCBI Taxonomy" id="53620"/>
    <lineage>
        <taxon>Eukaryota</taxon>
        <taxon>Metazoa</taxon>
        <taxon>Spiralia</taxon>
        <taxon>Lophotrochozoa</taxon>
        <taxon>Annelida</taxon>
        <taxon>Polychaeta</taxon>
        <taxon>Sedentaria</taxon>
        <taxon>Canalipalpata</taxon>
        <taxon>Terebellida</taxon>
        <taxon>Terebelliformia</taxon>
        <taxon>Alvinellidae</taxon>
        <taxon>Paralvinella</taxon>
    </lineage>
</organism>
<accession>A0AAD9J3I4</accession>
<evidence type="ECO:0000313" key="2">
    <source>
        <dbReference type="EMBL" id="KAK2145423.1"/>
    </source>
</evidence>
<reference evidence="2" key="1">
    <citation type="journal article" date="2023" name="Mol. Biol. Evol.">
        <title>Third-Generation Sequencing Reveals the Adaptive Role of the Epigenome in Three Deep-Sea Polychaetes.</title>
        <authorList>
            <person name="Perez M."/>
            <person name="Aroh O."/>
            <person name="Sun Y."/>
            <person name="Lan Y."/>
            <person name="Juniper S.K."/>
            <person name="Young C.R."/>
            <person name="Angers B."/>
            <person name="Qian P.Y."/>
        </authorList>
    </citation>
    <scope>NUCLEOTIDE SEQUENCE</scope>
    <source>
        <strain evidence="2">P08H-3</strain>
    </source>
</reference>
<evidence type="ECO:0000256" key="1">
    <source>
        <dbReference type="SAM" id="Phobius"/>
    </source>
</evidence>
<feature type="transmembrane region" description="Helical" evidence="1">
    <location>
        <begin position="82"/>
        <end position="103"/>
    </location>
</feature>